<dbReference type="PANTHER" id="PTHR42648">
    <property type="entry name" value="TRANSPOSASE, PUTATIVE-RELATED"/>
    <property type="match status" value="1"/>
</dbReference>
<accession>A0A6L2K6Q9</accession>
<dbReference type="CDD" id="cd09272">
    <property type="entry name" value="RNase_HI_RT_Ty1"/>
    <property type="match status" value="1"/>
</dbReference>
<protein>
    <submittedName>
        <fullName evidence="2">Zinc finger, CCHC-type</fullName>
    </submittedName>
</protein>
<gene>
    <name evidence="2" type="ORF">Tci_017064</name>
</gene>
<dbReference type="PANTHER" id="PTHR42648:SF30">
    <property type="entry name" value="RIBONUCLEASE H-LIKE DOMAIN, GAG-PRE-INTEGRASE DOMAIN PROTEIN-RELATED"/>
    <property type="match status" value="1"/>
</dbReference>
<comment type="caution">
    <text evidence="2">The sequence shown here is derived from an EMBL/GenBank/DDBJ whole genome shotgun (WGS) entry which is preliminary data.</text>
</comment>
<organism evidence="2">
    <name type="scientific">Tanacetum cinerariifolium</name>
    <name type="common">Dalmatian daisy</name>
    <name type="synonym">Chrysanthemum cinerariifolium</name>
    <dbReference type="NCBI Taxonomy" id="118510"/>
    <lineage>
        <taxon>Eukaryota</taxon>
        <taxon>Viridiplantae</taxon>
        <taxon>Streptophyta</taxon>
        <taxon>Embryophyta</taxon>
        <taxon>Tracheophyta</taxon>
        <taxon>Spermatophyta</taxon>
        <taxon>Magnoliopsida</taxon>
        <taxon>eudicotyledons</taxon>
        <taxon>Gunneridae</taxon>
        <taxon>Pentapetalae</taxon>
        <taxon>asterids</taxon>
        <taxon>campanulids</taxon>
        <taxon>Asterales</taxon>
        <taxon>Asteraceae</taxon>
        <taxon>Asteroideae</taxon>
        <taxon>Anthemideae</taxon>
        <taxon>Anthemidinae</taxon>
        <taxon>Tanacetum</taxon>
    </lineage>
</organism>
<feature type="domain" description="GAG-pre-integrase" evidence="1">
    <location>
        <begin position="161"/>
        <end position="202"/>
    </location>
</feature>
<dbReference type="InterPro" id="IPR039537">
    <property type="entry name" value="Retrotran_Ty1/copia-like"/>
</dbReference>
<dbReference type="AlphaFoldDB" id="A0A6L2K6Q9"/>
<dbReference type="InterPro" id="IPR025724">
    <property type="entry name" value="GAG-pre-integrase_dom"/>
</dbReference>
<proteinExistence type="predicted"/>
<reference evidence="2" key="1">
    <citation type="journal article" date="2019" name="Sci. Rep.">
        <title>Draft genome of Tanacetum cinerariifolium, the natural source of mosquito coil.</title>
        <authorList>
            <person name="Yamashiro T."/>
            <person name="Shiraishi A."/>
            <person name="Satake H."/>
            <person name="Nakayama K."/>
        </authorList>
    </citation>
    <scope>NUCLEOTIDE SEQUENCE</scope>
</reference>
<name>A0A6L2K6Q9_TANCI</name>
<dbReference type="EMBL" id="BKCJ010001935">
    <property type="protein sequence ID" value="GEU45086.1"/>
    <property type="molecule type" value="Genomic_DNA"/>
</dbReference>
<sequence>MVAAAMKHMALNFAKLDKFEGVNFRRWQKKMHFLISSLSVVYVLTTPISKDGENAIVKQLRKKAKWDNDEYVCRGLIFNDFKHTLKHQKEELTLVKLGSHLRIEGSRKVQDNDKPNGNNVAGPSAVNMIKHNNSFRCNDNKGKRRLLKKDCEAFMSTSKLNILWHARLGHVHFRRMQDMSKDGLIPAFNMDTEKCKTFMRTKITKKPFQNVKPEIEVLELIHSDLCDLYATPSLGNKKYFVKFINDALRFCYVYLLHTKDEVLENSKVFKSKVKLQQGSLIKRFRIDRGVVPEKVTEEVVVQQPKLELKKSKRNRTLKNFGLEFQLHLIEGTRDEVYDQHSYCFNVEDDPKTFDEAMKSQDVALLKEAINDEMDSITGVIICLYVDDMLIFDTDHVQVELTNELLSSRFSLKDMREANVIMVSTPVDTSEKLMLNSGQVVSQLDYSRVIGCLISTIESEFMALVGMEDEWLRNLILEISLWLKPIAPISIRCDSVATLGKAYNQMYNGKSKHLGVKHSMIRELIMNMVVSIEFVRSQ</sequence>
<evidence type="ECO:0000313" key="2">
    <source>
        <dbReference type="EMBL" id="GEU45086.1"/>
    </source>
</evidence>
<dbReference type="Pfam" id="PF13976">
    <property type="entry name" value="gag_pre-integrs"/>
    <property type="match status" value="1"/>
</dbReference>
<evidence type="ECO:0000259" key="1">
    <source>
        <dbReference type="Pfam" id="PF13976"/>
    </source>
</evidence>